<dbReference type="Pfam" id="PF24626">
    <property type="entry name" value="SH3_Tf2-1"/>
    <property type="match status" value="1"/>
</dbReference>
<organism evidence="4 5">
    <name type="scientific">Austropuccinia psidii MF-1</name>
    <dbReference type="NCBI Taxonomy" id="1389203"/>
    <lineage>
        <taxon>Eukaryota</taxon>
        <taxon>Fungi</taxon>
        <taxon>Dikarya</taxon>
        <taxon>Basidiomycota</taxon>
        <taxon>Pucciniomycotina</taxon>
        <taxon>Pucciniomycetes</taxon>
        <taxon>Pucciniales</taxon>
        <taxon>Sphaerophragmiaceae</taxon>
        <taxon>Austropuccinia</taxon>
    </lineage>
</organism>
<dbReference type="PANTHER" id="PTHR37984:SF5">
    <property type="entry name" value="PROTEIN NYNRIN-LIKE"/>
    <property type="match status" value="1"/>
</dbReference>
<gene>
    <name evidence="4" type="ORF">O181_090134</name>
</gene>
<dbReference type="Gene3D" id="2.40.50.40">
    <property type="match status" value="1"/>
</dbReference>
<dbReference type="InterPro" id="IPR000953">
    <property type="entry name" value="Chromo/chromo_shadow_dom"/>
</dbReference>
<evidence type="ECO:0008006" key="6">
    <source>
        <dbReference type="Google" id="ProtNLM"/>
    </source>
</evidence>
<sequence length="496" mass="56939">MKHEFISVLYTCRSAFASDNDPLGTIKGHEVDISLTIDRPHPPVLSRPAYPPSPRAIEAFEKYIQELIQLGVLRKVGNNEEVEVTTPVTISSLDTCQKTEHLFQKENRSTSKKFGLMIHIQQPKSPWEVVHMDWVTALPPSGDRSYNACLVIVDRYSKTPIFLPCHKDDTAMDTALLLWSRVISHTGLFKNIISDRDPKFTSALWTNLHRLFGTKLSFSTAYHPQTDGLAERMIQTLEDMIRRFCAYGLEFKDSDGFTHDWCTLIPALELAYKTSVHSSTGQTPAMLEKGWNPRLPADTLRKDLIDIHPTASSFKIMLDKVKHHAKQSMDDAFDYAKQKWDKSHKVPDFKVGDLVLVSTLNFNNIKGPKKLKYSYVGPFVIVALHGTNAVQVELSGELENKQPTFPVSLIKPYQPADKEWFPLRNPTPLTVPPVEQNEDKKIKKVIKERRLRGKNQREYLVRYRNAVHEDEWMSESEIPDSDKLLRRFRHERRPQA</sequence>
<dbReference type="Proteomes" id="UP000765509">
    <property type="component" value="Unassembled WGS sequence"/>
</dbReference>
<dbReference type="EMBL" id="AVOT02055991">
    <property type="protein sequence ID" value="MBW0550419.1"/>
    <property type="molecule type" value="Genomic_DNA"/>
</dbReference>
<dbReference type="Pfam" id="PF00665">
    <property type="entry name" value="rve"/>
    <property type="match status" value="1"/>
</dbReference>
<protein>
    <recommendedName>
        <fullName evidence="6">Integrase catalytic domain-containing protein</fullName>
    </recommendedName>
</protein>
<dbReference type="GO" id="GO:0006338">
    <property type="term" value="P:chromatin remodeling"/>
    <property type="evidence" value="ECO:0007669"/>
    <property type="project" value="UniProtKB-ARBA"/>
</dbReference>
<evidence type="ECO:0000259" key="2">
    <source>
        <dbReference type="PROSITE" id="PS50013"/>
    </source>
</evidence>
<keyword evidence="5" id="KW-1185">Reference proteome</keyword>
<evidence type="ECO:0000256" key="1">
    <source>
        <dbReference type="ARBA" id="ARBA00022884"/>
    </source>
</evidence>
<evidence type="ECO:0000313" key="4">
    <source>
        <dbReference type="EMBL" id="MBW0550419.1"/>
    </source>
</evidence>
<dbReference type="SUPFAM" id="SSF53098">
    <property type="entry name" value="Ribonuclease H-like"/>
    <property type="match status" value="1"/>
</dbReference>
<dbReference type="InterPro" id="IPR016197">
    <property type="entry name" value="Chromo-like_dom_sf"/>
</dbReference>
<dbReference type="InterPro" id="IPR001584">
    <property type="entry name" value="Integrase_cat-core"/>
</dbReference>
<dbReference type="InterPro" id="IPR012337">
    <property type="entry name" value="RNaseH-like_sf"/>
</dbReference>
<dbReference type="AlphaFoldDB" id="A0A9Q3IV03"/>
<dbReference type="GO" id="GO:0005634">
    <property type="term" value="C:nucleus"/>
    <property type="evidence" value="ECO:0007669"/>
    <property type="project" value="UniProtKB-ARBA"/>
</dbReference>
<dbReference type="InterPro" id="IPR036397">
    <property type="entry name" value="RNaseH_sf"/>
</dbReference>
<dbReference type="InterPro" id="IPR056924">
    <property type="entry name" value="SH3_Tf2-1"/>
</dbReference>
<proteinExistence type="predicted"/>
<dbReference type="SMART" id="SM00298">
    <property type="entry name" value="CHROMO"/>
    <property type="match status" value="1"/>
</dbReference>
<dbReference type="InterPro" id="IPR050951">
    <property type="entry name" value="Retrovirus_Pol_polyprotein"/>
</dbReference>
<feature type="domain" description="Integrase catalytic" evidence="3">
    <location>
        <begin position="122"/>
        <end position="292"/>
    </location>
</feature>
<evidence type="ECO:0000313" key="5">
    <source>
        <dbReference type="Proteomes" id="UP000765509"/>
    </source>
</evidence>
<dbReference type="PROSITE" id="PS50013">
    <property type="entry name" value="CHROMO_2"/>
    <property type="match status" value="1"/>
</dbReference>
<dbReference type="CDD" id="cd00024">
    <property type="entry name" value="CD_CSD"/>
    <property type="match status" value="1"/>
</dbReference>
<name>A0A9Q3IV03_9BASI</name>
<dbReference type="GO" id="GO:0003723">
    <property type="term" value="F:RNA binding"/>
    <property type="evidence" value="ECO:0007669"/>
    <property type="project" value="UniProtKB-KW"/>
</dbReference>
<reference evidence="4" key="1">
    <citation type="submission" date="2021-03" db="EMBL/GenBank/DDBJ databases">
        <title>Draft genome sequence of rust myrtle Austropuccinia psidii MF-1, a brazilian biotype.</title>
        <authorList>
            <person name="Quecine M.C."/>
            <person name="Pachon D.M.R."/>
            <person name="Bonatelli M.L."/>
            <person name="Correr F.H."/>
            <person name="Franceschini L.M."/>
            <person name="Leite T.F."/>
            <person name="Margarido G.R.A."/>
            <person name="Almeida C.A."/>
            <person name="Ferrarezi J.A."/>
            <person name="Labate C.A."/>
        </authorList>
    </citation>
    <scope>NUCLEOTIDE SEQUENCE</scope>
    <source>
        <strain evidence="4">MF-1</strain>
    </source>
</reference>
<dbReference type="GO" id="GO:0015074">
    <property type="term" value="P:DNA integration"/>
    <property type="evidence" value="ECO:0007669"/>
    <property type="project" value="InterPro"/>
</dbReference>
<evidence type="ECO:0000259" key="3">
    <source>
        <dbReference type="PROSITE" id="PS50994"/>
    </source>
</evidence>
<dbReference type="Gene3D" id="3.30.420.10">
    <property type="entry name" value="Ribonuclease H-like superfamily/Ribonuclease H"/>
    <property type="match status" value="1"/>
</dbReference>
<dbReference type="PROSITE" id="PS50994">
    <property type="entry name" value="INTEGRASE"/>
    <property type="match status" value="1"/>
</dbReference>
<accession>A0A9Q3IV03</accession>
<comment type="caution">
    <text evidence="4">The sequence shown here is derived from an EMBL/GenBank/DDBJ whole genome shotgun (WGS) entry which is preliminary data.</text>
</comment>
<feature type="domain" description="Chromo" evidence="2">
    <location>
        <begin position="440"/>
        <end position="496"/>
    </location>
</feature>
<dbReference type="PANTHER" id="PTHR37984">
    <property type="entry name" value="PROTEIN CBG26694"/>
    <property type="match status" value="1"/>
</dbReference>
<keyword evidence="1" id="KW-0694">RNA-binding</keyword>
<dbReference type="SUPFAM" id="SSF54160">
    <property type="entry name" value="Chromo domain-like"/>
    <property type="match status" value="1"/>
</dbReference>